<organism evidence="2 3">
    <name type="scientific">Streptosporangium brasiliense</name>
    <dbReference type="NCBI Taxonomy" id="47480"/>
    <lineage>
        <taxon>Bacteria</taxon>
        <taxon>Bacillati</taxon>
        <taxon>Actinomycetota</taxon>
        <taxon>Actinomycetes</taxon>
        <taxon>Streptosporangiales</taxon>
        <taxon>Streptosporangiaceae</taxon>
        <taxon>Streptosporangium</taxon>
    </lineage>
</organism>
<dbReference type="EMBL" id="JAUSRB010000002">
    <property type="protein sequence ID" value="MDP9868929.1"/>
    <property type="molecule type" value="Genomic_DNA"/>
</dbReference>
<protein>
    <recommendedName>
        <fullName evidence="4">PI3K/PI4K catalytic domain-containing protein</fullName>
    </recommendedName>
</protein>
<comment type="caution">
    <text evidence="2">The sequence shown here is derived from an EMBL/GenBank/DDBJ whole genome shotgun (WGS) entry which is preliminary data.</text>
</comment>
<dbReference type="Proteomes" id="UP001230426">
    <property type="component" value="Unassembled WGS sequence"/>
</dbReference>
<keyword evidence="1" id="KW-0812">Transmembrane</keyword>
<keyword evidence="1" id="KW-1133">Transmembrane helix</keyword>
<dbReference type="RefSeq" id="WP_306872279.1">
    <property type="nucleotide sequence ID" value="NZ_JAUSRB010000002.1"/>
</dbReference>
<name>A0ABT9RI16_9ACTN</name>
<keyword evidence="1" id="KW-0472">Membrane</keyword>
<keyword evidence="3" id="KW-1185">Reference proteome</keyword>
<gene>
    <name evidence="2" type="ORF">J2S55_008195</name>
</gene>
<proteinExistence type="predicted"/>
<sequence length="436" mass="48007">MTVMLPPPLEIAFQALGVPWPTQDEDRLRDCAAAYRECAAALAVQVTPLVRESLGRAAGGNAGLHMEAVAAFWDELDQEDDRSGHLSRVGTTLHALADAHEVAARLVEALKAVLIALAGGVVAVLVWAMAAAAVSGGAAALQSRSALLSLRVSATRFWQTFARELERFLARDLAMGLRTLLHPVRNARKARTLTKERAAGRPVSAAERDLLTRLSRVREKDIAPYPHAGDDGVHLITFDDGGHAIYKLAPGRSPRETVPRSGMPRREAESYRFSERLGWDLVPPTTTWDGPYGHGSVQLWVENARGGGRWAFPEIQRERAAVFDYVTGSLDRHTENYLTDAAGDLRLIDNALSHPRSHTRAMRSPFVVAYRDEPLSPGVLADLRALDLEEEARVLRESGFGHREIRGRLRRLQELREEGMITSSAWRGHIQSGDGW</sequence>
<feature type="transmembrane region" description="Helical" evidence="1">
    <location>
        <begin position="112"/>
        <end position="141"/>
    </location>
</feature>
<evidence type="ECO:0000256" key="1">
    <source>
        <dbReference type="SAM" id="Phobius"/>
    </source>
</evidence>
<evidence type="ECO:0000313" key="3">
    <source>
        <dbReference type="Proteomes" id="UP001230426"/>
    </source>
</evidence>
<accession>A0ABT9RI16</accession>
<reference evidence="2 3" key="1">
    <citation type="submission" date="2023-07" db="EMBL/GenBank/DDBJ databases">
        <title>Sequencing the genomes of 1000 actinobacteria strains.</title>
        <authorList>
            <person name="Klenk H.-P."/>
        </authorList>
    </citation>
    <scope>NUCLEOTIDE SEQUENCE [LARGE SCALE GENOMIC DNA]</scope>
    <source>
        <strain evidence="2 3">DSM 44109</strain>
    </source>
</reference>
<evidence type="ECO:0000313" key="2">
    <source>
        <dbReference type="EMBL" id="MDP9868929.1"/>
    </source>
</evidence>
<evidence type="ECO:0008006" key="4">
    <source>
        <dbReference type="Google" id="ProtNLM"/>
    </source>
</evidence>